<dbReference type="Pfam" id="PF07454">
    <property type="entry name" value="SpoIIP"/>
    <property type="match status" value="1"/>
</dbReference>
<dbReference type="EMBL" id="BMIW01000001">
    <property type="protein sequence ID" value="GGF83502.1"/>
    <property type="molecule type" value="Genomic_DNA"/>
</dbReference>
<evidence type="ECO:0000313" key="2">
    <source>
        <dbReference type="EMBL" id="GGF83502.1"/>
    </source>
</evidence>
<dbReference type="RefSeq" id="WP_188831353.1">
    <property type="nucleotide sequence ID" value="NZ_BMIW01000001.1"/>
</dbReference>
<dbReference type="NCBIfam" id="TIGR02867">
    <property type="entry name" value="spore_II_P"/>
    <property type="match status" value="1"/>
</dbReference>
<dbReference type="Gene3D" id="3.40.630.40">
    <property type="entry name" value="Zn-dependent exopeptidases"/>
    <property type="match status" value="1"/>
</dbReference>
<dbReference type="SUPFAM" id="SSF53187">
    <property type="entry name" value="Zn-dependent exopeptidases"/>
    <property type="match status" value="1"/>
</dbReference>
<feature type="compositionally biased region" description="Basic and acidic residues" evidence="1">
    <location>
        <begin position="154"/>
        <end position="171"/>
    </location>
</feature>
<comment type="caution">
    <text evidence="2">The sequence shown here is derived from an EMBL/GenBank/DDBJ whole genome shotgun (WGS) entry which is preliminary data.</text>
</comment>
<protein>
    <submittedName>
        <fullName evidence="2">Stage II sporulation protein P</fullName>
    </submittedName>
</protein>
<feature type="compositionally biased region" description="Polar residues" evidence="1">
    <location>
        <begin position="172"/>
        <end position="182"/>
    </location>
</feature>
<feature type="region of interest" description="Disordered" evidence="1">
    <location>
        <begin position="124"/>
        <end position="188"/>
    </location>
</feature>
<gene>
    <name evidence="2" type="primary">spoIIP</name>
    <name evidence="2" type="ORF">GCM10010913_01260</name>
</gene>
<dbReference type="InterPro" id="IPR010897">
    <property type="entry name" value="Spore_II_P"/>
</dbReference>
<evidence type="ECO:0000256" key="1">
    <source>
        <dbReference type="SAM" id="MobiDB-lite"/>
    </source>
</evidence>
<accession>A0ABQ1VP86</accession>
<reference evidence="3" key="1">
    <citation type="journal article" date="2019" name="Int. J. Syst. Evol. Microbiol.">
        <title>The Global Catalogue of Microorganisms (GCM) 10K type strain sequencing project: providing services to taxonomists for standard genome sequencing and annotation.</title>
        <authorList>
            <consortium name="The Broad Institute Genomics Platform"/>
            <consortium name="The Broad Institute Genome Sequencing Center for Infectious Disease"/>
            <person name="Wu L."/>
            <person name="Ma J."/>
        </authorList>
    </citation>
    <scope>NUCLEOTIDE SEQUENCE [LARGE SCALE GENOMIC DNA]</scope>
    <source>
        <strain evidence="3">CGMCC 1.15420</strain>
    </source>
</reference>
<proteinExistence type="predicted"/>
<keyword evidence="3" id="KW-1185">Reference proteome</keyword>
<organism evidence="2 3">
    <name type="scientific">Paenibacillus aceti</name>
    <dbReference type="NCBI Taxonomy" id="1820010"/>
    <lineage>
        <taxon>Bacteria</taxon>
        <taxon>Bacillati</taxon>
        <taxon>Bacillota</taxon>
        <taxon>Bacilli</taxon>
        <taxon>Bacillales</taxon>
        <taxon>Paenibacillaceae</taxon>
        <taxon>Paenibacillus</taxon>
    </lineage>
</organism>
<evidence type="ECO:0000313" key="3">
    <source>
        <dbReference type="Proteomes" id="UP000608420"/>
    </source>
</evidence>
<name>A0ABQ1VP86_9BACL</name>
<sequence length="412" mass="45351">MKFKAWNIGKIKRSMMHILAMGRTFLLLSVLAAIFFVLLGTLGIAEKSLNTSPVSSMRGLAASLSSRFFIDMVGMELPHSVNEKQSPAFNGKEVTNFVFQLLTDVNPSDPKSLIAREVPGLGADSPILLRSGSDNHTATAPEDYRPGAGADGSAPDHEGEDKSLPEPDSQHKGGNQTPQDQEPSIKPGNKNIVMIYHSHPHESFNPLLGTDVASPNSSDESKNVGFVGKLLASALEKKGVATLHSFVNYQATESDYNYYRSYKYSRETVKQAMSENGKLQYYFDIHRDSARHKNTTATIDGVNYAQVYFIIGHKNENWRQNEEFANSIHERMKKSYPGISRGVWGKTSAQGNGEYNQSLSPNSILIEIGGVDSSEEELNNTAKVLADIIADIYWESQATEKVDTLAKAGKER</sequence>
<dbReference type="Proteomes" id="UP000608420">
    <property type="component" value="Unassembled WGS sequence"/>
</dbReference>